<accession>A0A392RGK4</accession>
<evidence type="ECO:0000256" key="1">
    <source>
        <dbReference type="SAM" id="MobiDB-lite"/>
    </source>
</evidence>
<feature type="region of interest" description="Disordered" evidence="1">
    <location>
        <begin position="29"/>
        <end position="64"/>
    </location>
</feature>
<feature type="non-terminal residue" evidence="2">
    <location>
        <position position="1"/>
    </location>
</feature>
<feature type="compositionally biased region" description="Basic and acidic residues" evidence="1">
    <location>
        <begin position="50"/>
        <end position="64"/>
    </location>
</feature>
<comment type="caution">
    <text evidence="2">The sequence shown here is derived from an EMBL/GenBank/DDBJ whole genome shotgun (WGS) entry which is preliminary data.</text>
</comment>
<keyword evidence="3" id="KW-1185">Reference proteome</keyword>
<dbReference type="EMBL" id="LXQA010222886">
    <property type="protein sequence ID" value="MCI35389.1"/>
    <property type="molecule type" value="Genomic_DNA"/>
</dbReference>
<dbReference type="AlphaFoldDB" id="A0A392RGK4"/>
<name>A0A392RGK4_9FABA</name>
<reference evidence="2 3" key="1">
    <citation type="journal article" date="2018" name="Front. Plant Sci.">
        <title>Red Clover (Trifolium pratense) and Zigzag Clover (T. medium) - A Picture of Genomic Similarities and Differences.</title>
        <authorList>
            <person name="Dluhosova J."/>
            <person name="Istvanek J."/>
            <person name="Nedelnik J."/>
            <person name="Repkova J."/>
        </authorList>
    </citation>
    <scope>NUCLEOTIDE SEQUENCE [LARGE SCALE GENOMIC DNA]</scope>
    <source>
        <strain evidence="3">cv. 10/8</strain>
        <tissue evidence="2">Leaf</tissue>
    </source>
</reference>
<organism evidence="2 3">
    <name type="scientific">Trifolium medium</name>
    <dbReference type="NCBI Taxonomy" id="97028"/>
    <lineage>
        <taxon>Eukaryota</taxon>
        <taxon>Viridiplantae</taxon>
        <taxon>Streptophyta</taxon>
        <taxon>Embryophyta</taxon>
        <taxon>Tracheophyta</taxon>
        <taxon>Spermatophyta</taxon>
        <taxon>Magnoliopsida</taxon>
        <taxon>eudicotyledons</taxon>
        <taxon>Gunneridae</taxon>
        <taxon>Pentapetalae</taxon>
        <taxon>rosids</taxon>
        <taxon>fabids</taxon>
        <taxon>Fabales</taxon>
        <taxon>Fabaceae</taxon>
        <taxon>Papilionoideae</taxon>
        <taxon>50 kb inversion clade</taxon>
        <taxon>NPAAA clade</taxon>
        <taxon>Hologalegina</taxon>
        <taxon>IRL clade</taxon>
        <taxon>Trifolieae</taxon>
        <taxon>Trifolium</taxon>
    </lineage>
</organism>
<evidence type="ECO:0000313" key="2">
    <source>
        <dbReference type="EMBL" id="MCI35389.1"/>
    </source>
</evidence>
<dbReference type="Proteomes" id="UP000265520">
    <property type="component" value="Unassembled WGS sequence"/>
</dbReference>
<protein>
    <submittedName>
        <fullName evidence="2">Uncharacterized protein</fullName>
    </submittedName>
</protein>
<sequence>VEEIPQPNTSIETKIDLEGSKIETMPAVTLPPSKSAINPLARRSQARKNYVNDEQGRNELDRGN</sequence>
<evidence type="ECO:0000313" key="3">
    <source>
        <dbReference type="Proteomes" id="UP000265520"/>
    </source>
</evidence>
<proteinExistence type="predicted"/>